<feature type="compositionally biased region" description="Acidic residues" evidence="1">
    <location>
        <begin position="29"/>
        <end position="42"/>
    </location>
</feature>
<dbReference type="RefSeq" id="WP_091270415.1">
    <property type="nucleotide sequence ID" value="NZ_FAOZ01000001.1"/>
</dbReference>
<organism evidence="2 3">
    <name type="scientific">Parafrankia irregularis</name>
    <dbReference type="NCBI Taxonomy" id="795642"/>
    <lineage>
        <taxon>Bacteria</taxon>
        <taxon>Bacillati</taxon>
        <taxon>Actinomycetota</taxon>
        <taxon>Actinomycetes</taxon>
        <taxon>Frankiales</taxon>
        <taxon>Frankiaceae</taxon>
        <taxon>Parafrankia</taxon>
    </lineage>
</organism>
<keyword evidence="3" id="KW-1185">Reference proteome</keyword>
<accession>A0A0S4QDJ3</accession>
<reference evidence="3" key="1">
    <citation type="submission" date="2015-11" db="EMBL/GenBank/DDBJ databases">
        <authorList>
            <person name="Varghese N."/>
        </authorList>
    </citation>
    <scope>NUCLEOTIDE SEQUENCE [LARGE SCALE GENOMIC DNA]</scope>
    <source>
        <strain evidence="3">DSM 45899</strain>
    </source>
</reference>
<evidence type="ECO:0000313" key="3">
    <source>
        <dbReference type="Proteomes" id="UP000198802"/>
    </source>
</evidence>
<dbReference type="EMBL" id="FAOZ01000001">
    <property type="protein sequence ID" value="CUU53611.1"/>
    <property type="molecule type" value="Genomic_DNA"/>
</dbReference>
<feature type="region of interest" description="Disordered" evidence="1">
    <location>
        <begin position="1"/>
        <end position="77"/>
    </location>
</feature>
<evidence type="ECO:0000313" key="2">
    <source>
        <dbReference type="EMBL" id="CUU53611.1"/>
    </source>
</evidence>
<sequence>MRDSQADEHQAHEKQADEHQAHEKQADESAVDTETDSSEDYTDAGSETESVELAPGVWWLPKPDDGESLISALGGRA</sequence>
<gene>
    <name evidence="2" type="ORF">Ga0074812_101109</name>
</gene>
<dbReference type="AlphaFoldDB" id="A0A0S4QDJ3"/>
<feature type="compositionally biased region" description="Basic and acidic residues" evidence="1">
    <location>
        <begin position="1"/>
        <end position="27"/>
    </location>
</feature>
<name>A0A0S4QDJ3_9ACTN</name>
<dbReference type="Proteomes" id="UP000198802">
    <property type="component" value="Unassembled WGS sequence"/>
</dbReference>
<evidence type="ECO:0000256" key="1">
    <source>
        <dbReference type="SAM" id="MobiDB-lite"/>
    </source>
</evidence>
<protein>
    <submittedName>
        <fullName evidence="2">Uncharacterized protein</fullName>
    </submittedName>
</protein>
<proteinExistence type="predicted"/>